<sequence>MSTLLLVPHVTPGGDERLWAALGESLGRHAPETDTEAKILLELVKPLVVQKNTYVWEGCHGLILARHQAYLKDHNFAGAAVWLLRGLEIDKAMYWTNDGERGRWETLLACGSFARLLCRYCLKISLGLLSGLRNLPEDGVDKEVFVQSHFMASETVKAVRQDELSDSVANVREFKTLCDFVDIANSRKQKNSDHKIAAKVVSCLEETPDSDDKNAVVLSQCHPTFWKDLFLIAVEILQRDQVRFGGGKKANFQSCFDARGIRVLMTTYLKLQLRNDIHNAVIGENIDKNAVNLALSTGLATAFVTENAKRKSHKTTSSFVDHERKDTPLHLSDTLSPSEQDRLISRALGDLY</sequence>
<gene>
    <name evidence="1" type="ORF">CTEN0397_LOCUS4340</name>
</gene>
<reference evidence="1" key="1">
    <citation type="submission" date="2021-01" db="EMBL/GenBank/DDBJ databases">
        <authorList>
            <person name="Corre E."/>
            <person name="Pelletier E."/>
            <person name="Niang G."/>
            <person name="Scheremetjew M."/>
            <person name="Finn R."/>
            <person name="Kale V."/>
            <person name="Holt S."/>
            <person name="Cochrane G."/>
            <person name="Meng A."/>
            <person name="Brown T."/>
            <person name="Cohen L."/>
        </authorList>
    </citation>
    <scope>NUCLEOTIDE SEQUENCE</scope>
    <source>
        <strain evidence="1">ECT3854</strain>
    </source>
</reference>
<protein>
    <recommendedName>
        <fullName evidence="2">Nuclear pore complex protein Nup85</fullName>
    </recommendedName>
</protein>
<evidence type="ECO:0000313" key="1">
    <source>
        <dbReference type="EMBL" id="CAD8933311.1"/>
    </source>
</evidence>
<dbReference type="EMBL" id="HBFW01006679">
    <property type="protein sequence ID" value="CAD8933311.1"/>
    <property type="molecule type" value="Transcribed_RNA"/>
</dbReference>
<proteinExistence type="predicted"/>
<name>A0A7S1GJW5_CYCTE</name>
<dbReference type="AlphaFoldDB" id="A0A7S1GJW5"/>
<organism evidence="1">
    <name type="scientific">Cyclophora tenuis</name>
    <name type="common">Marine diatom</name>
    <dbReference type="NCBI Taxonomy" id="216820"/>
    <lineage>
        <taxon>Eukaryota</taxon>
        <taxon>Sar</taxon>
        <taxon>Stramenopiles</taxon>
        <taxon>Ochrophyta</taxon>
        <taxon>Bacillariophyta</taxon>
        <taxon>Fragilariophyceae</taxon>
        <taxon>Fragilariophycidae</taxon>
        <taxon>Cyclophorales</taxon>
        <taxon>Cyclophoraceae</taxon>
        <taxon>Cyclophora</taxon>
    </lineage>
</organism>
<evidence type="ECO:0008006" key="2">
    <source>
        <dbReference type="Google" id="ProtNLM"/>
    </source>
</evidence>
<accession>A0A7S1GJW5</accession>